<evidence type="ECO:0000313" key="4">
    <source>
        <dbReference type="Proteomes" id="UP000038830"/>
    </source>
</evidence>
<dbReference type="PANTHER" id="PTHR47766">
    <property type="entry name" value="PROTEIN EFR3"/>
    <property type="match status" value="1"/>
</dbReference>
<dbReference type="InterPro" id="IPR049150">
    <property type="entry name" value="EFR3_HEAT-like_rpt"/>
</dbReference>
<comment type="similarity">
    <text evidence="1">Belongs to the EFR3 family.</text>
</comment>
<reference evidence="4" key="1">
    <citation type="journal article" date="2015" name="J. Biotechnol.">
        <title>The structure of the Cyberlindnera jadinii genome and its relation to Candida utilis analyzed by the occurrence of single nucleotide polymorphisms.</title>
        <authorList>
            <person name="Rupp O."/>
            <person name="Brinkrolf K."/>
            <person name="Buerth C."/>
            <person name="Kunigo M."/>
            <person name="Schneider J."/>
            <person name="Jaenicke S."/>
            <person name="Goesmann A."/>
            <person name="Puehler A."/>
            <person name="Jaeger K.-E."/>
            <person name="Ernst J.F."/>
        </authorList>
    </citation>
    <scope>NUCLEOTIDE SEQUENCE [LARGE SCALE GENOMIC DNA]</scope>
    <source>
        <strain evidence="4">ATCC 18201 / CBS 1600 / BCRC 20928 / JCM 3617 / NBRC 0987 / NRRL Y-1542</strain>
    </source>
</reference>
<accession>A0A0H5CAG6</accession>
<evidence type="ECO:0000256" key="2">
    <source>
        <dbReference type="ARBA" id="ARBA00017967"/>
    </source>
</evidence>
<dbReference type="Pfam" id="PF21072">
    <property type="entry name" value="EFR3"/>
    <property type="match status" value="1"/>
</dbReference>
<dbReference type="Proteomes" id="UP000038830">
    <property type="component" value="Unassembled WGS sequence"/>
</dbReference>
<protein>
    <recommendedName>
        <fullName evidence="2">Protein EFR3</fullName>
    </recommendedName>
</protein>
<organism evidence="3 4">
    <name type="scientific">Cyberlindnera jadinii (strain ATCC 18201 / CBS 1600 / BCRC 20928 / JCM 3617 / NBRC 0987 / NRRL Y-1542)</name>
    <name type="common">Torula yeast</name>
    <name type="synonym">Candida utilis</name>
    <dbReference type="NCBI Taxonomy" id="983966"/>
    <lineage>
        <taxon>Eukaryota</taxon>
        <taxon>Fungi</taxon>
        <taxon>Dikarya</taxon>
        <taxon>Ascomycota</taxon>
        <taxon>Saccharomycotina</taxon>
        <taxon>Saccharomycetes</taxon>
        <taxon>Phaffomycetales</taxon>
        <taxon>Phaffomycetaceae</taxon>
        <taxon>Cyberlindnera</taxon>
    </lineage>
</organism>
<dbReference type="PANTHER" id="PTHR47766:SF1">
    <property type="entry name" value="PROTEIN EFR3"/>
    <property type="match status" value="1"/>
</dbReference>
<dbReference type="GO" id="GO:0072659">
    <property type="term" value="P:protein localization to plasma membrane"/>
    <property type="evidence" value="ECO:0007669"/>
    <property type="project" value="InterPro"/>
</dbReference>
<evidence type="ECO:0000313" key="3">
    <source>
        <dbReference type="EMBL" id="CEP20609.1"/>
    </source>
</evidence>
<evidence type="ECO:0000256" key="1">
    <source>
        <dbReference type="ARBA" id="ARBA00010216"/>
    </source>
</evidence>
<dbReference type="GO" id="GO:0005886">
    <property type="term" value="C:plasma membrane"/>
    <property type="evidence" value="ECO:0007669"/>
    <property type="project" value="TreeGrafter"/>
</dbReference>
<gene>
    <name evidence="3" type="primary">EFR3</name>
    <name evidence="3" type="ORF">BN1211_0512</name>
</gene>
<dbReference type="AlphaFoldDB" id="A0A0H5CAG6"/>
<name>A0A0H5CAG6_CYBJN</name>
<dbReference type="EMBL" id="CDQK01000001">
    <property type="protein sequence ID" value="CEP20609.1"/>
    <property type="molecule type" value="Genomic_DNA"/>
</dbReference>
<proteinExistence type="inferred from homology"/>
<dbReference type="InterPro" id="IPR039786">
    <property type="entry name" value="EFR3"/>
</dbReference>
<sequence>MKIFTPKHQRFILQCYPSGRGADKKPNSSELSYLLYYASTRRVKLEKVGKFLEKKNSSDVYRSRTGNVQVTLEIIDALIKKCPDDVNVFAENVNAILLSVLGTKDLGLCQHALPVYSTLCKTLDSELFTGDFDFIDTFSTVTRSFFDLGSTQQASNQADWQAISLRAIESFASSKIIITGQGSSMVDHSIPLVLKEIKQDFNSDQILKRTQSHASSQHELSRFVTTRKAEEPEIASDVKIDELAVRALKSFFNTTSANQITSSTRAVAEYLVSCEVDQKWRVAIIEMVTNWIPVQLRFLVLSILLRLLHKDNSSTKQTIYLDLTAGLLSSSVNLVGLSVIDHVHQLVELQLKASLSEASTELIDAYNKPISSLATHIYYQDQIIDMVAELTVTLKDYVKKGRNKEIIVLLDDIKGVMTVANENTAVQRTTVPLELFFDTFELISFNNVKATSADNFRIQMKYTGILIIVLRSEYSPDNGVLKPDYDNLITNGKTSVVNQFYEAIEHYSNLDNTINFAASIKLLELFARRFGINALVNAVPFVLQWLLKNEQSEEVEEIMKDNLALTLLWKCSQELKYIDLEELVLSRIDYRKGKQLWRISNKYPFEEGKLTPSFELSADDLKSVLSQHSELKNYIDIMFRGHYRYGSHNGDCGHDEEHDETCENGHYEGNDTTQDLSFASPNGSTNVSLAMLVQPQQLIHNGDCGSIRSAPLSARSLMMGKLNVPRVDQLRHVVSGGALGRVNSYGNVNGGTSLKTNDVSTILNDLSFDAGLDDRGTLSVRR</sequence>